<comment type="caution">
    <text evidence="2">The sequence shown here is derived from an EMBL/GenBank/DDBJ whole genome shotgun (WGS) entry which is preliminary data.</text>
</comment>
<reference evidence="2 3" key="1">
    <citation type="submission" date="2020-03" db="EMBL/GenBank/DDBJ databases">
        <title>Genomic Encyclopedia of Type Strains, Phase IV (KMG-IV): sequencing the most valuable type-strain genomes for metagenomic binning, comparative biology and taxonomic classification.</title>
        <authorList>
            <person name="Goeker M."/>
        </authorList>
    </citation>
    <scope>NUCLEOTIDE SEQUENCE [LARGE SCALE GENOMIC DNA]</scope>
    <source>
        <strain evidence="2 3">DSM 27651</strain>
    </source>
</reference>
<dbReference type="EMBL" id="JAATJE010000002">
    <property type="protein sequence ID" value="NJC34997.1"/>
    <property type="molecule type" value="Genomic_DNA"/>
</dbReference>
<keyword evidence="1" id="KW-0812">Transmembrane</keyword>
<proteinExistence type="predicted"/>
<feature type="transmembrane region" description="Helical" evidence="1">
    <location>
        <begin position="168"/>
        <end position="197"/>
    </location>
</feature>
<feature type="transmembrane region" description="Helical" evidence="1">
    <location>
        <begin position="209"/>
        <end position="230"/>
    </location>
</feature>
<keyword evidence="1" id="KW-0472">Membrane</keyword>
<organism evidence="2 3">
    <name type="scientific">Sphingomonas jejuensis</name>
    <dbReference type="NCBI Taxonomy" id="904715"/>
    <lineage>
        <taxon>Bacteria</taxon>
        <taxon>Pseudomonadati</taxon>
        <taxon>Pseudomonadota</taxon>
        <taxon>Alphaproteobacteria</taxon>
        <taxon>Sphingomonadales</taxon>
        <taxon>Sphingomonadaceae</taxon>
        <taxon>Sphingomonas</taxon>
    </lineage>
</organism>
<dbReference type="RefSeq" id="WP_167955490.1">
    <property type="nucleotide sequence ID" value="NZ_JAATJE010000002.1"/>
</dbReference>
<gene>
    <name evidence="2" type="ORF">GGR88_002511</name>
</gene>
<sequence>MDRAQRGDWWSRPWLLVAVVLLTALPLLWPTVPPLVDLLGHMGRYHVQLGIGQDPQLARWYSFEWAVIGNLGVDLLVEPLAPLLGLEHAVKLIVALIPPLTAAGLLWIAHEVHHRLPPTAFLAVPLVYNYPLFFGFANFSLAMAFVFVAFGLWLHLARRGRLALRAAIFPVIAVLIWITHAFGWGTLGVLCFSAELIRQHDRGRRWHRALIPTAIGVLPLTPPILLMLLWRGGGDAGGMTGGWFAMEAKLAYFGMILRDRWAGFDILGMVVLIVALRAALVDRRLELSRHLAISAVFLLGVYLLLPRIVFGSAYADMRLAPYMLAVAVIGIRLTPAATARFAGALAVAALLFLGVRLGGNFWSAVLYDRAFTRELAALDHVPPGSTLVTLVGKRCVEGWWRSRLDHIPGMALVRRGAFANDQWEAAGAQLLRVTFDEARPFVSDPSQLVTFQQCRRERWLPISRALPAIRRDLFDHVWIVDAPPFDPRLLDGMTPVWRRGRSLVLRIDRPAR</sequence>
<feature type="transmembrane region" description="Helical" evidence="1">
    <location>
        <begin position="12"/>
        <end position="29"/>
    </location>
</feature>
<evidence type="ECO:0000313" key="3">
    <source>
        <dbReference type="Proteomes" id="UP000734218"/>
    </source>
</evidence>
<name>A0ABX0XQK5_9SPHN</name>
<feature type="transmembrane region" description="Helical" evidence="1">
    <location>
        <begin position="291"/>
        <end position="310"/>
    </location>
</feature>
<keyword evidence="3" id="KW-1185">Reference proteome</keyword>
<evidence type="ECO:0000256" key="1">
    <source>
        <dbReference type="SAM" id="Phobius"/>
    </source>
</evidence>
<protein>
    <submittedName>
        <fullName evidence="2">Uncharacterized protein</fullName>
    </submittedName>
</protein>
<feature type="transmembrane region" description="Helical" evidence="1">
    <location>
        <begin position="89"/>
        <end position="109"/>
    </location>
</feature>
<feature type="transmembrane region" description="Helical" evidence="1">
    <location>
        <begin position="261"/>
        <end position="279"/>
    </location>
</feature>
<dbReference type="Proteomes" id="UP000734218">
    <property type="component" value="Unassembled WGS sequence"/>
</dbReference>
<accession>A0ABX0XQK5</accession>
<feature type="transmembrane region" description="Helical" evidence="1">
    <location>
        <begin position="322"/>
        <end position="353"/>
    </location>
</feature>
<feature type="transmembrane region" description="Helical" evidence="1">
    <location>
        <begin position="130"/>
        <end position="156"/>
    </location>
</feature>
<keyword evidence="1" id="KW-1133">Transmembrane helix</keyword>
<evidence type="ECO:0000313" key="2">
    <source>
        <dbReference type="EMBL" id="NJC34997.1"/>
    </source>
</evidence>